<organism evidence="2 3">
    <name type="scientific">Trifolium pratense</name>
    <name type="common">Red clover</name>
    <dbReference type="NCBI Taxonomy" id="57577"/>
    <lineage>
        <taxon>Eukaryota</taxon>
        <taxon>Viridiplantae</taxon>
        <taxon>Streptophyta</taxon>
        <taxon>Embryophyta</taxon>
        <taxon>Tracheophyta</taxon>
        <taxon>Spermatophyta</taxon>
        <taxon>Magnoliopsida</taxon>
        <taxon>eudicotyledons</taxon>
        <taxon>Gunneridae</taxon>
        <taxon>Pentapetalae</taxon>
        <taxon>rosids</taxon>
        <taxon>fabids</taxon>
        <taxon>Fabales</taxon>
        <taxon>Fabaceae</taxon>
        <taxon>Papilionoideae</taxon>
        <taxon>50 kb inversion clade</taxon>
        <taxon>NPAAA clade</taxon>
        <taxon>Hologalegina</taxon>
        <taxon>IRL clade</taxon>
        <taxon>Trifolieae</taxon>
        <taxon>Trifolium</taxon>
    </lineage>
</organism>
<feature type="region of interest" description="Disordered" evidence="1">
    <location>
        <begin position="16"/>
        <end position="52"/>
    </location>
</feature>
<reference evidence="2 3" key="1">
    <citation type="journal article" date="2014" name="Am. J. Bot.">
        <title>Genome assembly and annotation for red clover (Trifolium pratense; Fabaceae).</title>
        <authorList>
            <person name="Istvanek J."/>
            <person name="Jaros M."/>
            <person name="Krenek A."/>
            <person name="Repkova J."/>
        </authorList>
    </citation>
    <scope>NUCLEOTIDE SEQUENCE [LARGE SCALE GENOMIC DNA]</scope>
    <source>
        <strain evidence="3">cv. Tatra</strain>
        <tissue evidence="2">Young leaves</tissue>
    </source>
</reference>
<evidence type="ECO:0000256" key="1">
    <source>
        <dbReference type="SAM" id="MobiDB-lite"/>
    </source>
</evidence>
<feature type="non-terminal residue" evidence="2">
    <location>
        <position position="95"/>
    </location>
</feature>
<accession>A0A2K3JZ00</accession>
<evidence type="ECO:0000313" key="2">
    <source>
        <dbReference type="EMBL" id="PNX59267.1"/>
    </source>
</evidence>
<comment type="caution">
    <text evidence="2">The sequence shown here is derived from an EMBL/GenBank/DDBJ whole genome shotgun (WGS) entry which is preliminary data.</text>
</comment>
<dbReference type="EMBL" id="ASHM01131332">
    <property type="protein sequence ID" value="PNX59267.1"/>
    <property type="molecule type" value="Genomic_DNA"/>
</dbReference>
<dbReference type="AlphaFoldDB" id="A0A2K3JZ00"/>
<evidence type="ECO:0000313" key="3">
    <source>
        <dbReference type="Proteomes" id="UP000236291"/>
    </source>
</evidence>
<protein>
    <submittedName>
        <fullName evidence="2">Uncharacterized protein</fullName>
    </submittedName>
</protein>
<feature type="compositionally biased region" description="Polar residues" evidence="1">
    <location>
        <begin position="25"/>
        <end position="35"/>
    </location>
</feature>
<proteinExistence type="predicted"/>
<gene>
    <name evidence="2" type="ORF">L195_g059604</name>
</gene>
<name>A0A2K3JZ00_TRIPR</name>
<dbReference type="Proteomes" id="UP000236291">
    <property type="component" value="Unassembled WGS sequence"/>
</dbReference>
<sequence length="95" mass="10662">MVRILDHMKTQFFNTFPSTAKGDDMSTSSQGSIGQNMFEGLAGESQPDDEPTQEDFWDAMIQSIKTKKDKSHETDVTMGPIEYPALSHYPLFGQL</sequence>
<reference evidence="2 3" key="2">
    <citation type="journal article" date="2017" name="Front. Plant Sci.">
        <title>Gene Classification and Mining of Molecular Markers Useful in Red Clover (Trifolium pratense) Breeding.</title>
        <authorList>
            <person name="Istvanek J."/>
            <person name="Dluhosova J."/>
            <person name="Dluhos P."/>
            <person name="Patkova L."/>
            <person name="Nedelnik J."/>
            <person name="Repkova J."/>
        </authorList>
    </citation>
    <scope>NUCLEOTIDE SEQUENCE [LARGE SCALE GENOMIC DNA]</scope>
    <source>
        <strain evidence="3">cv. Tatra</strain>
        <tissue evidence="2">Young leaves</tissue>
    </source>
</reference>